<protein>
    <submittedName>
        <fullName evidence="3">Uncharacterized protein</fullName>
    </submittedName>
</protein>
<evidence type="ECO:0000313" key="3">
    <source>
        <dbReference type="EMBL" id="AAY49181.1"/>
    </source>
</evidence>
<sequence length="119" mass="12665">MLPCLGNPKHRAPPAPLRGPRQGAGDRGFMDTQALALIGASALTVTVGLARLVAWILDRRAEAALRAHRAQVFIIESYADLVASSLDVDYVDPCVAAAEERAELMADATSGYWYGQSVA</sequence>
<feature type="transmembrane region" description="Helical" evidence="2">
    <location>
        <begin position="34"/>
        <end position="57"/>
    </location>
</feature>
<evidence type="ECO:0000313" key="4">
    <source>
        <dbReference type="Proteomes" id="UP000000420"/>
    </source>
</evidence>
<keyword evidence="2" id="KW-0472">Membrane</keyword>
<accession>A0A0H2X7I0</accession>
<proteinExistence type="predicted"/>
<reference evidence="3 4" key="1">
    <citation type="journal article" date="2005" name="Genome Res.">
        <title>Comparative and functional genomic analyses of the pathogenicity of phytopathogen Xanthomonas campestris pv. campestris.</title>
        <authorList>
            <person name="Qian W."/>
            <person name="Jia Y."/>
            <person name="Ren S.X."/>
            <person name="He Y.Q."/>
            <person name="Feng J.X."/>
            <person name="Lu L.F."/>
            <person name="Sun Q."/>
            <person name="Ying G."/>
            <person name="Tang D.J."/>
            <person name="Tang H."/>
            <person name="Wu W."/>
            <person name="Hao P."/>
            <person name="Wang L."/>
            <person name="Jiang B.L."/>
            <person name="Zeng S."/>
            <person name="Gu W.Y."/>
            <person name="Lu G."/>
            <person name="Rong L."/>
            <person name="Tian Y."/>
            <person name="Yao Z."/>
            <person name="Fu G."/>
            <person name="Chen B."/>
            <person name="Fang R."/>
            <person name="Qiang B."/>
            <person name="Chen Z."/>
            <person name="Zhao G.P."/>
            <person name="Tang J.L."/>
            <person name="He C."/>
        </authorList>
    </citation>
    <scope>NUCLEOTIDE SEQUENCE [LARGE SCALE GENOMIC DNA]</scope>
    <source>
        <strain evidence="3 4">8004</strain>
    </source>
</reference>
<name>A0A0H2X7I0_XANC8</name>
<dbReference type="Proteomes" id="UP000000420">
    <property type="component" value="Chromosome"/>
</dbReference>
<dbReference type="AlphaFoldDB" id="A0A0H2X7I0"/>
<evidence type="ECO:0000256" key="2">
    <source>
        <dbReference type="SAM" id="Phobius"/>
    </source>
</evidence>
<evidence type="ECO:0000256" key="1">
    <source>
        <dbReference type="SAM" id="MobiDB-lite"/>
    </source>
</evidence>
<keyword evidence="2" id="KW-0812">Transmembrane</keyword>
<organism evidence="3 4">
    <name type="scientific">Xanthomonas campestris pv. campestris (strain 8004)</name>
    <dbReference type="NCBI Taxonomy" id="314565"/>
    <lineage>
        <taxon>Bacteria</taxon>
        <taxon>Pseudomonadati</taxon>
        <taxon>Pseudomonadota</taxon>
        <taxon>Gammaproteobacteria</taxon>
        <taxon>Lysobacterales</taxon>
        <taxon>Lysobacteraceae</taxon>
        <taxon>Xanthomonas</taxon>
    </lineage>
</organism>
<keyword evidence="2" id="KW-1133">Transmembrane helix</keyword>
<dbReference type="KEGG" id="xcb:XC_2126"/>
<dbReference type="EMBL" id="CP000050">
    <property type="protein sequence ID" value="AAY49181.1"/>
    <property type="molecule type" value="Genomic_DNA"/>
</dbReference>
<feature type="region of interest" description="Disordered" evidence="1">
    <location>
        <begin position="1"/>
        <end position="24"/>
    </location>
</feature>
<dbReference type="HOGENOM" id="CLU_166941_0_0_6"/>
<gene>
    <name evidence="3" type="ordered locus">XC_2126</name>
</gene>